<sequence>MKERYFQAEFQDVYIELPRPALKSFIHKLLQAQFRISWRHEKKTVELVIRSREGQVMIPIQRLEENLTVIQLNELRICMEDLAILLEELITDTKGRAIVKTSTGGWIYVSCFDNGKIVSVMKIGGGEKAEMGSYRTLRNAPGTFDGVDPEVREYVMTAEIDYLLMELVEALEKDDPTEITRIKTKLSTLSKERERLKSSRKTILPRK</sequence>
<keyword evidence="2" id="KW-1185">Reference proteome</keyword>
<name>A0A1H3PLN6_9BACI</name>
<protein>
    <submittedName>
        <fullName evidence="1">Uncharacterized protein</fullName>
    </submittedName>
</protein>
<evidence type="ECO:0000313" key="2">
    <source>
        <dbReference type="Proteomes" id="UP000198935"/>
    </source>
</evidence>
<organism evidence="1 2">
    <name type="scientific">Evansella caseinilytica</name>
    <dbReference type="NCBI Taxonomy" id="1503961"/>
    <lineage>
        <taxon>Bacteria</taxon>
        <taxon>Bacillati</taxon>
        <taxon>Bacillota</taxon>
        <taxon>Bacilli</taxon>
        <taxon>Bacillales</taxon>
        <taxon>Bacillaceae</taxon>
        <taxon>Evansella</taxon>
    </lineage>
</organism>
<dbReference type="OrthoDB" id="2828299at2"/>
<gene>
    <name evidence="1" type="ORF">SAMN05421736_105111</name>
</gene>
<accession>A0A1H3PLN6</accession>
<dbReference type="EMBL" id="FNPI01000005">
    <property type="protein sequence ID" value="SDZ02132.1"/>
    <property type="molecule type" value="Genomic_DNA"/>
</dbReference>
<dbReference type="STRING" id="1503961.SAMN05421736_105111"/>
<reference evidence="2" key="1">
    <citation type="submission" date="2016-10" db="EMBL/GenBank/DDBJ databases">
        <authorList>
            <person name="Varghese N."/>
            <person name="Submissions S."/>
        </authorList>
    </citation>
    <scope>NUCLEOTIDE SEQUENCE [LARGE SCALE GENOMIC DNA]</scope>
    <source>
        <strain evidence="2">SP</strain>
    </source>
</reference>
<dbReference type="Proteomes" id="UP000198935">
    <property type="component" value="Unassembled WGS sequence"/>
</dbReference>
<dbReference type="AlphaFoldDB" id="A0A1H3PLN6"/>
<proteinExistence type="predicted"/>
<evidence type="ECO:0000313" key="1">
    <source>
        <dbReference type="EMBL" id="SDZ02132.1"/>
    </source>
</evidence>